<dbReference type="RefSeq" id="WP_128770224.1">
    <property type="nucleotide sequence ID" value="NZ_RXOC01000010.1"/>
</dbReference>
<dbReference type="Gene3D" id="3.40.50.720">
    <property type="entry name" value="NAD(P)-binding Rossmann-like Domain"/>
    <property type="match status" value="1"/>
</dbReference>
<evidence type="ECO:0000256" key="2">
    <source>
        <dbReference type="ARBA" id="ARBA00023002"/>
    </source>
</evidence>
<proteinExistence type="inferred from homology"/>
<name>A0A4V1KHW3_9SPHI</name>
<evidence type="ECO:0000256" key="1">
    <source>
        <dbReference type="ARBA" id="ARBA00006484"/>
    </source>
</evidence>
<accession>A0A4V1KHW3</accession>
<evidence type="ECO:0000313" key="3">
    <source>
        <dbReference type="EMBL" id="RXF68592.1"/>
    </source>
</evidence>
<dbReference type="EMBL" id="RXOC01000010">
    <property type="protein sequence ID" value="RXF68592.1"/>
    <property type="molecule type" value="Genomic_DNA"/>
</dbReference>
<dbReference type="InterPro" id="IPR051911">
    <property type="entry name" value="SDR_oxidoreductase"/>
</dbReference>
<comment type="caution">
    <text evidence="3">The sequence shown here is derived from an EMBL/GenBank/DDBJ whole genome shotgun (WGS) entry which is preliminary data.</text>
</comment>
<protein>
    <submittedName>
        <fullName evidence="3">SDR family NAD(P)-dependent oxidoreductase</fullName>
    </submittedName>
</protein>
<keyword evidence="2" id="KW-0560">Oxidoreductase</keyword>
<gene>
    <name evidence="3" type="ORF">EKH83_14780</name>
</gene>
<sequence>MEKKTWFITGASRGFGKEWTTAALQHGNNVGATARNVDALADLKSKFRNLLLPLQLDVI</sequence>
<organism evidence="3 4">
    <name type="scientific">Arcticibacter tournemirensis</name>
    <dbReference type="NCBI Taxonomy" id="699437"/>
    <lineage>
        <taxon>Bacteria</taxon>
        <taxon>Pseudomonadati</taxon>
        <taxon>Bacteroidota</taxon>
        <taxon>Sphingobacteriia</taxon>
        <taxon>Sphingobacteriales</taxon>
        <taxon>Sphingobacteriaceae</taxon>
        <taxon>Arcticibacter</taxon>
    </lineage>
</organism>
<dbReference type="GO" id="GO:0016491">
    <property type="term" value="F:oxidoreductase activity"/>
    <property type="evidence" value="ECO:0007669"/>
    <property type="project" value="UniProtKB-KW"/>
</dbReference>
<dbReference type="AlphaFoldDB" id="A0A4V1KHW3"/>
<dbReference type="SUPFAM" id="SSF51735">
    <property type="entry name" value="NAD(P)-binding Rossmann-fold domains"/>
    <property type="match status" value="1"/>
</dbReference>
<dbReference type="InterPro" id="IPR036291">
    <property type="entry name" value="NAD(P)-bd_dom_sf"/>
</dbReference>
<dbReference type="Proteomes" id="UP000290848">
    <property type="component" value="Unassembled WGS sequence"/>
</dbReference>
<evidence type="ECO:0000313" key="4">
    <source>
        <dbReference type="Proteomes" id="UP000290848"/>
    </source>
</evidence>
<reference evidence="3 4" key="1">
    <citation type="submission" date="2018-12" db="EMBL/GenBank/DDBJ databases">
        <title>The Draft Genome Sequence of the Soil Bacterium Pedobacter tournemirensis R1.</title>
        <authorList>
            <person name="He J."/>
        </authorList>
    </citation>
    <scope>NUCLEOTIDE SEQUENCE [LARGE SCALE GENOMIC DNA]</scope>
    <source>
        <strain evidence="3 4">R1</strain>
    </source>
</reference>
<dbReference type="PANTHER" id="PTHR43976:SF16">
    <property type="entry name" value="SHORT-CHAIN DEHYDROGENASE_REDUCTASE FAMILY PROTEIN"/>
    <property type="match status" value="1"/>
</dbReference>
<dbReference type="Pfam" id="PF00106">
    <property type="entry name" value="adh_short"/>
    <property type="match status" value="1"/>
</dbReference>
<dbReference type="InterPro" id="IPR002347">
    <property type="entry name" value="SDR_fam"/>
</dbReference>
<comment type="similarity">
    <text evidence="1">Belongs to the short-chain dehydrogenases/reductases (SDR) family.</text>
</comment>
<dbReference type="PANTHER" id="PTHR43976">
    <property type="entry name" value="SHORT CHAIN DEHYDROGENASE"/>
    <property type="match status" value="1"/>
</dbReference>